<organism evidence="3">
    <name type="scientific">marine sediment metagenome</name>
    <dbReference type="NCBI Taxonomy" id="412755"/>
    <lineage>
        <taxon>unclassified sequences</taxon>
        <taxon>metagenomes</taxon>
        <taxon>ecological metagenomes</taxon>
    </lineage>
</organism>
<feature type="transmembrane region" description="Helical" evidence="1">
    <location>
        <begin position="133"/>
        <end position="154"/>
    </location>
</feature>
<dbReference type="AlphaFoldDB" id="X1NP10"/>
<feature type="domain" description="CARDB" evidence="2">
    <location>
        <begin position="23"/>
        <end position="99"/>
    </location>
</feature>
<evidence type="ECO:0000256" key="1">
    <source>
        <dbReference type="SAM" id="Phobius"/>
    </source>
</evidence>
<proteinExistence type="predicted"/>
<keyword evidence="1" id="KW-0472">Membrane</keyword>
<feature type="non-terminal residue" evidence="3">
    <location>
        <position position="1"/>
    </location>
</feature>
<sequence>AEVSHLTTFTIIGYQVTLAPAAFTVSKLTISPAEVDIGQGVTISAIVTNTGGEAGTYEVALKIDGVVEATEEVTVSAGASKKVTFTASRDTAASYSVDVSGLSGLFTVKAAPPATPVPAPPLTPPGAEPTVNWPLVGGIIAGVVIVGLGVFFWIRKRTIA</sequence>
<dbReference type="Gene3D" id="2.60.40.10">
    <property type="entry name" value="Immunoglobulins"/>
    <property type="match status" value="1"/>
</dbReference>
<dbReference type="InterPro" id="IPR013783">
    <property type="entry name" value="Ig-like_fold"/>
</dbReference>
<gene>
    <name evidence="3" type="ORF">S06H3_28397</name>
</gene>
<name>X1NP10_9ZZZZ</name>
<comment type="caution">
    <text evidence="3">The sequence shown here is derived from an EMBL/GenBank/DDBJ whole genome shotgun (WGS) entry which is preliminary data.</text>
</comment>
<dbReference type="Pfam" id="PF07705">
    <property type="entry name" value="CARDB"/>
    <property type="match status" value="1"/>
</dbReference>
<protein>
    <recommendedName>
        <fullName evidence="2">CARDB domain-containing protein</fullName>
    </recommendedName>
</protein>
<dbReference type="EMBL" id="BARV01016567">
    <property type="protein sequence ID" value="GAI28495.1"/>
    <property type="molecule type" value="Genomic_DNA"/>
</dbReference>
<accession>X1NP10</accession>
<evidence type="ECO:0000313" key="3">
    <source>
        <dbReference type="EMBL" id="GAI28495.1"/>
    </source>
</evidence>
<keyword evidence="1" id="KW-1133">Transmembrane helix</keyword>
<reference evidence="3" key="1">
    <citation type="journal article" date="2014" name="Front. Microbiol.">
        <title>High frequency of phylogenetically diverse reductive dehalogenase-homologous genes in deep subseafloor sedimentary metagenomes.</title>
        <authorList>
            <person name="Kawai M."/>
            <person name="Futagami T."/>
            <person name="Toyoda A."/>
            <person name="Takaki Y."/>
            <person name="Nishi S."/>
            <person name="Hori S."/>
            <person name="Arai W."/>
            <person name="Tsubouchi T."/>
            <person name="Morono Y."/>
            <person name="Uchiyama I."/>
            <person name="Ito T."/>
            <person name="Fujiyama A."/>
            <person name="Inagaki F."/>
            <person name="Takami H."/>
        </authorList>
    </citation>
    <scope>NUCLEOTIDE SEQUENCE</scope>
    <source>
        <strain evidence="3">Expedition CK06-06</strain>
    </source>
</reference>
<keyword evidence="1" id="KW-0812">Transmembrane</keyword>
<dbReference type="InterPro" id="IPR011635">
    <property type="entry name" value="CARDB"/>
</dbReference>
<evidence type="ECO:0000259" key="2">
    <source>
        <dbReference type="Pfam" id="PF07705"/>
    </source>
</evidence>